<dbReference type="InterPro" id="IPR029026">
    <property type="entry name" value="tRNA_m1G_MTases_N"/>
</dbReference>
<dbReference type="InterPro" id="IPR002649">
    <property type="entry name" value="tRNA_m1G_MeTrfase_TrmD"/>
</dbReference>
<evidence type="ECO:0000256" key="3">
    <source>
        <dbReference type="ARBA" id="ARBA00007630"/>
    </source>
</evidence>
<evidence type="ECO:0000256" key="5">
    <source>
        <dbReference type="ARBA" id="ARBA00012807"/>
    </source>
</evidence>
<keyword evidence="19" id="KW-1185">Reference proteome</keyword>
<sequence>MKIDVLSLFPEMFKPLEQSIIGKAIEKNILDFKVTDFRQFTKNKQNHVDDLVYGGGAGMLLMAQPIFDAVDHLSQENNGDKGHVILVDPAGEVFNNKVAQKLSSYQHLTFISGHYEGYDERIKTLVDQEISLGDYVLTGGELPTMVIIDATVRFLKGVLGNEDSAQDDSFQNGLLEEPQYTRPADFRGLKVPDVLMNGDHEKIRKWRLKQSLKKTYLRRPDLLKNRKFSQEESDMIEEIKDDIKLASASNKLL</sequence>
<evidence type="ECO:0000256" key="6">
    <source>
        <dbReference type="ARBA" id="ARBA00014679"/>
    </source>
</evidence>
<evidence type="ECO:0000256" key="7">
    <source>
        <dbReference type="ARBA" id="ARBA00022490"/>
    </source>
</evidence>
<dbReference type="InterPro" id="IPR016009">
    <property type="entry name" value="tRNA_MeTrfase_TRMD/TRM10"/>
</dbReference>
<name>A0ABR4XR32_9LACO</name>
<evidence type="ECO:0000256" key="14">
    <source>
        <dbReference type="ARBA" id="ARBA00047783"/>
    </source>
</evidence>
<dbReference type="InterPro" id="IPR023148">
    <property type="entry name" value="tRNA_m1G_MeTrfase_C_sf"/>
</dbReference>
<evidence type="ECO:0000256" key="2">
    <source>
        <dbReference type="ARBA" id="ARBA00004496"/>
    </source>
</evidence>
<evidence type="ECO:0000256" key="9">
    <source>
        <dbReference type="ARBA" id="ARBA00022679"/>
    </source>
</evidence>
<accession>A0ABR4XR32</accession>
<dbReference type="PANTHER" id="PTHR46417">
    <property type="entry name" value="TRNA (GUANINE-N(1)-)-METHYLTRANSFERASE"/>
    <property type="match status" value="1"/>
</dbReference>
<organism evidence="18 19">
    <name type="scientific">Oenococcus alcoholitolerans</name>
    <dbReference type="NCBI Taxonomy" id="931074"/>
    <lineage>
        <taxon>Bacteria</taxon>
        <taxon>Bacillati</taxon>
        <taxon>Bacillota</taxon>
        <taxon>Bacilli</taxon>
        <taxon>Lactobacillales</taxon>
        <taxon>Lactobacillaceae</taxon>
        <taxon>Oenococcus</taxon>
    </lineage>
</organism>
<evidence type="ECO:0000256" key="11">
    <source>
        <dbReference type="ARBA" id="ARBA00022694"/>
    </source>
</evidence>
<comment type="catalytic activity">
    <reaction evidence="14 15 16">
        <text>guanosine(37) in tRNA + S-adenosyl-L-methionine = N(1)-methylguanosine(37) in tRNA + S-adenosyl-L-homocysteine + H(+)</text>
        <dbReference type="Rhea" id="RHEA:36899"/>
        <dbReference type="Rhea" id="RHEA-COMP:10145"/>
        <dbReference type="Rhea" id="RHEA-COMP:10147"/>
        <dbReference type="ChEBI" id="CHEBI:15378"/>
        <dbReference type="ChEBI" id="CHEBI:57856"/>
        <dbReference type="ChEBI" id="CHEBI:59789"/>
        <dbReference type="ChEBI" id="CHEBI:73542"/>
        <dbReference type="ChEBI" id="CHEBI:74269"/>
        <dbReference type="EC" id="2.1.1.228"/>
    </reaction>
</comment>
<dbReference type="NCBIfam" id="TIGR00088">
    <property type="entry name" value="trmD"/>
    <property type="match status" value="1"/>
</dbReference>
<keyword evidence="8 15" id="KW-0489">Methyltransferase</keyword>
<dbReference type="InterPro" id="IPR029028">
    <property type="entry name" value="Alpha/beta_knot_MTases"/>
</dbReference>
<comment type="subcellular location">
    <subcellularLocation>
        <location evidence="2 15 16">Cytoplasm</location>
    </subcellularLocation>
</comment>
<dbReference type="NCBIfam" id="NF000648">
    <property type="entry name" value="PRK00026.1"/>
    <property type="match status" value="1"/>
</dbReference>
<gene>
    <name evidence="15" type="primary">trmD</name>
    <name evidence="18" type="ORF">Q757_04000</name>
</gene>
<evidence type="ECO:0000256" key="12">
    <source>
        <dbReference type="ARBA" id="ARBA00029736"/>
    </source>
</evidence>
<reference evidence="18 19" key="1">
    <citation type="journal article" date="2014" name="Antonie Van Leeuwenhoek">
        <title>Oenococcus alcoholitolerans sp. nov., a lactic acid bacteria isolated from cachaca and ethanol fermentation processes.</title>
        <authorList>
            <person name="Badotti F."/>
            <person name="Moreira A.P."/>
            <person name="Tonon L.A."/>
            <person name="de Lucena B.T."/>
            <person name="Gomes Fde C."/>
            <person name="Kruger R."/>
            <person name="Thompson C.C."/>
            <person name="de Morais M.A.Jr."/>
            <person name="Rosa C.A."/>
            <person name="Thompson F.L."/>
        </authorList>
    </citation>
    <scope>NUCLEOTIDE SEQUENCE [LARGE SCALE GENOMIC DNA]</scope>
    <source>
        <strain evidence="18 19">UFRJ-M7.2.18</strain>
    </source>
</reference>
<evidence type="ECO:0000313" key="19">
    <source>
        <dbReference type="Proteomes" id="UP000030023"/>
    </source>
</evidence>
<protein>
    <recommendedName>
        <fullName evidence="6 15">tRNA (guanine-N(1)-)-methyltransferase</fullName>
        <ecNumber evidence="5 15">2.1.1.228</ecNumber>
    </recommendedName>
    <alternativeName>
        <fullName evidence="12 15">M1G-methyltransferase</fullName>
    </alternativeName>
    <alternativeName>
        <fullName evidence="13 15">tRNA [GM37] methyltransferase</fullName>
    </alternativeName>
</protein>
<comment type="function">
    <text evidence="1 15 16">Specifically methylates guanosine-37 in various tRNAs.</text>
</comment>
<dbReference type="CDD" id="cd18080">
    <property type="entry name" value="TrmD-like"/>
    <property type="match status" value="1"/>
</dbReference>
<keyword evidence="11 15" id="KW-0819">tRNA processing</keyword>
<evidence type="ECO:0000256" key="8">
    <source>
        <dbReference type="ARBA" id="ARBA00022603"/>
    </source>
</evidence>
<evidence type="ECO:0000256" key="1">
    <source>
        <dbReference type="ARBA" id="ARBA00002634"/>
    </source>
</evidence>
<evidence type="ECO:0000256" key="16">
    <source>
        <dbReference type="RuleBase" id="RU003464"/>
    </source>
</evidence>
<dbReference type="HAMAP" id="MF_00605">
    <property type="entry name" value="TrmD"/>
    <property type="match status" value="1"/>
</dbReference>
<dbReference type="Pfam" id="PF01746">
    <property type="entry name" value="tRNA_m1G_MT"/>
    <property type="match status" value="1"/>
</dbReference>
<feature type="binding site" evidence="15">
    <location>
        <position position="113"/>
    </location>
    <ligand>
        <name>S-adenosyl-L-methionine</name>
        <dbReference type="ChEBI" id="CHEBI:59789"/>
    </ligand>
</feature>
<dbReference type="Gene3D" id="3.40.1280.10">
    <property type="match status" value="1"/>
</dbReference>
<dbReference type="SUPFAM" id="SSF75217">
    <property type="entry name" value="alpha/beta knot"/>
    <property type="match status" value="1"/>
</dbReference>
<feature type="domain" description="tRNA methyltransferase TRMD/TRM10-type" evidence="17">
    <location>
        <begin position="1"/>
        <end position="224"/>
    </location>
</feature>
<evidence type="ECO:0000256" key="4">
    <source>
        <dbReference type="ARBA" id="ARBA00011738"/>
    </source>
</evidence>
<dbReference type="EMBL" id="AXCV01000147">
    <property type="protein sequence ID" value="KGO31947.1"/>
    <property type="molecule type" value="Genomic_DNA"/>
</dbReference>
<dbReference type="Gene3D" id="1.10.1270.20">
    <property type="entry name" value="tRNA(m1g37)methyltransferase, domain 2"/>
    <property type="match status" value="1"/>
</dbReference>
<feature type="binding site" evidence="15">
    <location>
        <begin position="132"/>
        <end position="137"/>
    </location>
    <ligand>
        <name>S-adenosyl-L-methionine</name>
        <dbReference type="ChEBI" id="CHEBI:59789"/>
    </ligand>
</feature>
<dbReference type="EC" id="2.1.1.228" evidence="5 15"/>
<keyword evidence="9 15" id="KW-0808">Transferase</keyword>
<evidence type="ECO:0000256" key="13">
    <source>
        <dbReference type="ARBA" id="ARBA00033392"/>
    </source>
</evidence>
<keyword evidence="10 15" id="KW-0949">S-adenosyl-L-methionine</keyword>
<evidence type="ECO:0000256" key="10">
    <source>
        <dbReference type="ARBA" id="ARBA00022691"/>
    </source>
</evidence>
<dbReference type="PANTHER" id="PTHR46417:SF1">
    <property type="entry name" value="TRNA (GUANINE-N(1)-)-METHYLTRANSFERASE"/>
    <property type="match status" value="1"/>
</dbReference>
<keyword evidence="7 15" id="KW-0963">Cytoplasm</keyword>
<proteinExistence type="inferred from homology"/>
<dbReference type="Proteomes" id="UP000030023">
    <property type="component" value="Unassembled WGS sequence"/>
</dbReference>
<evidence type="ECO:0000256" key="15">
    <source>
        <dbReference type="HAMAP-Rule" id="MF_00605"/>
    </source>
</evidence>
<dbReference type="PIRSF" id="PIRSF000386">
    <property type="entry name" value="tRNA_mtase"/>
    <property type="match status" value="1"/>
</dbReference>
<comment type="similarity">
    <text evidence="3 15 16">Belongs to the RNA methyltransferase TrmD family.</text>
</comment>
<evidence type="ECO:0000259" key="17">
    <source>
        <dbReference type="Pfam" id="PF01746"/>
    </source>
</evidence>
<comment type="subunit">
    <text evidence="4 15 16">Homodimer.</text>
</comment>
<evidence type="ECO:0000313" key="18">
    <source>
        <dbReference type="EMBL" id="KGO31947.1"/>
    </source>
</evidence>
<comment type="caution">
    <text evidence="18">The sequence shown here is derived from an EMBL/GenBank/DDBJ whole genome shotgun (WGS) entry which is preliminary data.</text>
</comment>